<dbReference type="Pfam" id="PF00440">
    <property type="entry name" value="TetR_N"/>
    <property type="match status" value="1"/>
</dbReference>
<feature type="domain" description="HTH tetR-type" evidence="5">
    <location>
        <begin position="11"/>
        <end position="71"/>
    </location>
</feature>
<evidence type="ECO:0000313" key="9">
    <source>
        <dbReference type="Proteomes" id="UP001520140"/>
    </source>
</evidence>
<dbReference type="EMBL" id="JABUKG010000027">
    <property type="protein sequence ID" value="MBY6322831.1"/>
    <property type="molecule type" value="Genomic_DNA"/>
</dbReference>
<reference evidence="7 8" key="1">
    <citation type="submission" date="2016-10" db="EMBL/GenBank/DDBJ databases">
        <authorList>
            <person name="de Groot N.N."/>
        </authorList>
    </citation>
    <scope>NUCLEOTIDE SEQUENCE [LARGE SCALE GENOMIC DNA]</scope>
    <source>
        <strain evidence="7 8">DSM 44908</strain>
    </source>
</reference>
<organism evidence="7 8">
    <name type="scientific">Rhodococcoides kroppenstedtii</name>
    <dbReference type="NCBI Taxonomy" id="293050"/>
    <lineage>
        <taxon>Bacteria</taxon>
        <taxon>Bacillati</taxon>
        <taxon>Actinomycetota</taxon>
        <taxon>Actinomycetes</taxon>
        <taxon>Mycobacteriales</taxon>
        <taxon>Nocardiaceae</taxon>
        <taxon>Rhodococcoides</taxon>
    </lineage>
</organism>
<dbReference type="InterPro" id="IPR009057">
    <property type="entry name" value="Homeodomain-like_sf"/>
</dbReference>
<gene>
    <name evidence="6" type="ORF">HQ605_18610</name>
    <name evidence="7" type="ORF">SAMN05444374_11311</name>
</gene>
<dbReference type="EMBL" id="FOJN01000013">
    <property type="protein sequence ID" value="SFA58717.1"/>
    <property type="molecule type" value="Genomic_DNA"/>
</dbReference>
<reference evidence="6 9" key="2">
    <citation type="submission" date="2020-06" db="EMBL/GenBank/DDBJ databases">
        <title>Taxonomy, biology and ecology of Rhodococcus bacteria occurring in California pistachio and other woody hosts as revealed by genome sequence analyses.</title>
        <authorList>
            <person name="Gai Y."/>
            <person name="Riely B."/>
        </authorList>
    </citation>
    <scope>NUCLEOTIDE SEQUENCE [LARGE SCALE GENOMIC DNA]</scope>
    <source>
        <strain evidence="6 9">BP-284</strain>
    </source>
</reference>
<evidence type="ECO:0000256" key="2">
    <source>
        <dbReference type="ARBA" id="ARBA00023125"/>
    </source>
</evidence>
<name>A0A1I0U4D9_9NOCA</name>
<dbReference type="GO" id="GO:0003700">
    <property type="term" value="F:DNA-binding transcription factor activity"/>
    <property type="evidence" value="ECO:0007669"/>
    <property type="project" value="TreeGrafter"/>
</dbReference>
<keyword evidence="2 4" id="KW-0238">DNA-binding</keyword>
<dbReference type="PRINTS" id="PR00455">
    <property type="entry name" value="HTHTETR"/>
</dbReference>
<dbReference type="GeneID" id="85486908"/>
<dbReference type="InterPro" id="IPR050109">
    <property type="entry name" value="HTH-type_TetR-like_transc_reg"/>
</dbReference>
<dbReference type="Gene3D" id="1.10.357.10">
    <property type="entry name" value="Tetracycline Repressor, domain 2"/>
    <property type="match status" value="1"/>
</dbReference>
<proteinExistence type="predicted"/>
<keyword evidence="3" id="KW-0804">Transcription</keyword>
<feature type="DNA-binding region" description="H-T-H motif" evidence="4">
    <location>
        <begin position="34"/>
        <end position="53"/>
    </location>
</feature>
<dbReference type="SUPFAM" id="SSF46689">
    <property type="entry name" value="Homeodomain-like"/>
    <property type="match status" value="1"/>
</dbReference>
<evidence type="ECO:0000256" key="3">
    <source>
        <dbReference type="ARBA" id="ARBA00023163"/>
    </source>
</evidence>
<keyword evidence="9" id="KW-1185">Reference proteome</keyword>
<evidence type="ECO:0000313" key="6">
    <source>
        <dbReference type="EMBL" id="MBY6322831.1"/>
    </source>
</evidence>
<dbReference type="RefSeq" id="WP_068102577.1">
    <property type="nucleotide sequence ID" value="NZ_CP135915.1"/>
</dbReference>
<dbReference type="Pfam" id="PF21943">
    <property type="entry name" value="TetR_C_46"/>
    <property type="match status" value="1"/>
</dbReference>
<dbReference type="PROSITE" id="PS50977">
    <property type="entry name" value="HTH_TETR_2"/>
    <property type="match status" value="1"/>
</dbReference>
<dbReference type="GO" id="GO:0000976">
    <property type="term" value="F:transcription cis-regulatory region binding"/>
    <property type="evidence" value="ECO:0007669"/>
    <property type="project" value="TreeGrafter"/>
</dbReference>
<dbReference type="AlphaFoldDB" id="A0A1I0U4D9"/>
<evidence type="ECO:0000313" key="8">
    <source>
        <dbReference type="Proteomes" id="UP000182054"/>
    </source>
</evidence>
<evidence type="ECO:0000313" key="7">
    <source>
        <dbReference type="EMBL" id="SFA58717.1"/>
    </source>
</evidence>
<dbReference type="Proteomes" id="UP001520140">
    <property type="component" value="Unassembled WGS sequence"/>
</dbReference>
<dbReference type="PANTHER" id="PTHR30055:SF174">
    <property type="entry name" value="TRANSCRIPTIONAL REGULATORY PROTEIN (PROBABLY TETR-FAMILY)-RELATED"/>
    <property type="match status" value="1"/>
</dbReference>
<dbReference type="InterPro" id="IPR001647">
    <property type="entry name" value="HTH_TetR"/>
</dbReference>
<protein>
    <submittedName>
        <fullName evidence="6">TetR/AcrR family transcriptional regulator</fullName>
    </submittedName>
    <submittedName>
        <fullName evidence="7">Transcriptional regulator, TetR family</fullName>
    </submittedName>
</protein>
<dbReference type="InterPro" id="IPR054129">
    <property type="entry name" value="DesT_TetR_C"/>
</dbReference>
<keyword evidence="1" id="KW-0805">Transcription regulation</keyword>
<dbReference type="PANTHER" id="PTHR30055">
    <property type="entry name" value="HTH-TYPE TRANSCRIPTIONAL REGULATOR RUTR"/>
    <property type="match status" value="1"/>
</dbReference>
<evidence type="ECO:0000256" key="1">
    <source>
        <dbReference type="ARBA" id="ARBA00023015"/>
    </source>
</evidence>
<evidence type="ECO:0000256" key="4">
    <source>
        <dbReference type="PROSITE-ProRule" id="PRU00335"/>
    </source>
</evidence>
<dbReference type="Proteomes" id="UP000182054">
    <property type="component" value="Unassembled WGS sequence"/>
</dbReference>
<dbReference type="OrthoDB" id="8479950at2"/>
<evidence type="ECO:0000259" key="5">
    <source>
        <dbReference type="PROSITE" id="PS50977"/>
    </source>
</evidence>
<sequence>MTSPRKRLTPTERRTQLLAVGTRLFATRPYDDVGIDEVADLAGVSQGLMYHYFSSKRDFFAEIIRLESARMLETTAPDTSLPVARQVGDGLRAYIHHVDTHEHGVRAVNRGALSADEDIQSIMADDLRVQQERILDALGPDARDDPAVALAVRGWIAFVRATCIDWVDERAVDAETVYDICMRAFDGLLGVGRST</sequence>
<accession>A0A1I0U4D9</accession>